<keyword evidence="2" id="KW-0812">Transmembrane</keyword>
<keyword evidence="3" id="KW-0732">Signal</keyword>
<evidence type="ECO:0000256" key="1">
    <source>
        <dbReference type="SAM" id="MobiDB-lite"/>
    </source>
</evidence>
<keyword evidence="2" id="KW-0472">Membrane</keyword>
<dbReference type="AlphaFoldDB" id="A0A9D4RWT4"/>
<sequence length="622" mass="68708">MQITFSCHGYIVFVLLCASVVHHAREAKYTLGMNTESSCTKTHFYEAGDVFTASVKGRVYDSHCPLTFIRSGSEGSDTSGREPCVCLCVKITEYTLESCQVQLSYHDGLNDFNPATFDCHKYPPIMWCSSKNDLKVTVSELSGYRGQKYAITLEVKPFCGRLEQLTTDSSVVAQPQRKGSSINQTAVIIGAIVGTISILFVLGWLLYCYRNRHPAGHGQSSPPAHQLRPDRGVRGNTPNQQSARYAPVDRNPPSSQSSSDRCGMVPPYLPDLVLKQPGISVAGDRRLYSPFQPPSQPQPLYQAPTGVTGPRQPGFTIPQQQVLYSDLDRGGTLGGGGGDGWFLGDQPEGFVQPGFVPPTQRPVPANQYMAQNQIYQYPQDGEMHTAPTDTRYVVYDFDYEPNKLERKFSAGKSQQSRRSPVKDIDRTKPREITPLRETIRVLPPLGGGQRVMAPMDSTTDHTSDNESSYSDTTEDDTTTDDQMGTGTMQYGPPLGFFNPSSDKLATSRLYDSNAFQRIDNDIEKISLTQSRNVQSDQRAALCDDTVDHSQPVPPTRNESSRSIQNKRPDDAVHPQPSESAKEGPMPQVPSQPRDIHRMGPRVTPPWPHGPPPPYSAGEKFVV</sequence>
<gene>
    <name evidence="4" type="ORF">DPMN_005418</name>
</gene>
<keyword evidence="2" id="KW-1133">Transmembrane helix</keyword>
<evidence type="ECO:0000313" key="5">
    <source>
        <dbReference type="Proteomes" id="UP000828390"/>
    </source>
</evidence>
<feature type="region of interest" description="Disordered" evidence="1">
    <location>
        <begin position="543"/>
        <end position="622"/>
    </location>
</feature>
<feature type="compositionally biased region" description="Polar residues" evidence="1">
    <location>
        <begin position="556"/>
        <end position="565"/>
    </location>
</feature>
<dbReference type="EMBL" id="JAIWYP010000001">
    <property type="protein sequence ID" value="KAH3881492.1"/>
    <property type="molecule type" value="Genomic_DNA"/>
</dbReference>
<dbReference type="Proteomes" id="UP000828390">
    <property type="component" value="Unassembled WGS sequence"/>
</dbReference>
<evidence type="ECO:0008006" key="6">
    <source>
        <dbReference type="Google" id="ProtNLM"/>
    </source>
</evidence>
<feature type="compositionally biased region" description="Basic and acidic residues" evidence="1">
    <location>
        <begin position="420"/>
        <end position="439"/>
    </location>
</feature>
<evidence type="ECO:0000313" key="4">
    <source>
        <dbReference type="EMBL" id="KAH3881492.1"/>
    </source>
</evidence>
<protein>
    <recommendedName>
        <fullName evidence="6">CUB domain-containing protein</fullName>
    </recommendedName>
</protein>
<feature type="transmembrane region" description="Helical" evidence="2">
    <location>
        <begin position="186"/>
        <end position="207"/>
    </location>
</feature>
<reference evidence="4" key="2">
    <citation type="submission" date="2020-11" db="EMBL/GenBank/DDBJ databases">
        <authorList>
            <person name="McCartney M.A."/>
            <person name="Auch B."/>
            <person name="Kono T."/>
            <person name="Mallez S."/>
            <person name="Becker A."/>
            <person name="Gohl D.M."/>
            <person name="Silverstein K.A.T."/>
            <person name="Koren S."/>
            <person name="Bechman K.B."/>
            <person name="Herman A."/>
            <person name="Abrahante J.E."/>
            <person name="Garbe J."/>
        </authorList>
    </citation>
    <scope>NUCLEOTIDE SEQUENCE</scope>
    <source>
        <strain evidence="4">Duluth1</strain>
        <tissue evidence="4">Whole animal</tissue>
    </source>
</reference>
<accession>A0A9D4RWT4</accession>
<comment type="caution">
    <text evidence="4">The sequence shown here is derived from an EMBL/GenBank/DDBJ whole genome shotgun (WGS) entry which is preliminary data.</text>
</comment>
<evidence type="ECO:0000256" key="3">
    <source>
        <dbReference type="SAM" id="SignalP"/>
    </source>
</evidence>
<feature type="region of interest" description="Disordered" evidence="1">
    <location>
        <begin position="406"/>
        <end position="499"/>
    </location>
</feature>
<reference evidence="4" key="1">
    <citation type="journal article" date="2019" name="bioRxiv">
        <title>The Genome of the Zebra Mussel, Dreissena polymorpha: A Resource for Invasive Species Research.</title>
        <authorList>
            <person name="McCartney M.A."/>
            <person name="Auch B."/>
            <person name="Kono T."/>
            <person name="Mallez S."/>
            <person name="Zhang Y."/>
            <person name="Obille A."/>
            <person name="Becker A."/>
            <person name="Abrahante J.E."/>
            <person name="Garbe J."/>
            <person name="Badalamenti J.P."/>
            <person name="Herman A."/>
            <person name="Mangelson H."/>
            <person name="Liachko I."/>
            <person name="Sullivan S."/>
            <person name="Sone E.D."/>
            <person name="Koren S."/>
            <person name="Silverstein K.A.T."/>
            <person name="Beckman K.B."/>
            <person name="Gohl D.M."/>
        </authorList>
    </citation>
    <scope>NUCLEOTIDE SEQUENCE</scope>
    <source>
        <strain evidence="4">Duluth1</strain>
        <tissue evidence="4">Whole animal</tissue>
    </source>
</reference>
<proteinExistence type="predicted"/>
<feature type="chain" id="PRO_5039284290" description="CUB domain-containing protein" evidence="3">
    <location>
        <begin position="24"/>
        <end position="622"/>
    </location>
</feature>
<organism evidence="4 5">
    <name type="scientific">Dreissena polymorpha</name>
    <name type="common">Zebra mussel</name>
    <name type="synonym">Mytilus polymorpha</name>
    <dbReference type="NCBI Taxonomy" id="45954"/>
    <lineage>
        <taxon>Eukaryota</taxon>
        <taxon>Metazoa</taxon>
        <taxon>Spiralia</taxon>
        <taxon>Lophotrochozoa</taxon>
        <taxon>Mollusca</taxon>
        <taxon>Bivalvia</taxon>
        <taxon>Autobranchia</taxon>
        <taxon>Heteroconchia</taxon>
        <taxon>Euheterodonta</taxon>
        <taxon>Imparidentia</taxon>
        <taxon>Neoheterodontei</taxon>
        <taxon>Myida</taxon>
        <taxon>Dreissenoidea</taxon>
        <taxon>Dreissenidae</taxon>
        <taxon>Dreissena</taxon>
    </lineage>
</organism>
<dbReference type="OrthoDB" id="6104187at2759"/>
<name>A0A9D4RWT4_DREPO</name>
<feature type="region of interest" description="Disordered" evidence="1">
    <location>
        <begin position="215"/>
        <end position="267"/>
    </location>
</feature>
<feature type="compositionally biased region" description="Pro residues" evidence="1">
    <location>
        <begin position="602"/>
        <end position="614"/>
    </location>
</feature>
<feature type="signal peptide" evidence="3">
    <location>
        <begin position="1"/>
        <end position="23"/>
    </location>
</feature>
<keyword evidence="5" id="KW-1185">Reference proteome</keyword>
<evidence type="ECO:0000256" key="2">
    <source>
        <dbReference type="SAM" id="Phobius"/>
    </source>
</evidence>